<dbReference type="CDD" id="cd12837">
    <property type="entry name" value="EcCorA-like_u1"/>
    <property type="match status" value="1"/>
</dbReference>
<evidence type="ECO:0000256" key="1">
    <source>
        <dbReference type="ARBA" id="ARBA00004141"/>
    </source>
</evidence>
<dbReference type="Proteomes" id="UP001320715">
    <property type="component" value="Unassembled WGS sequence"/>
</dbReference>
<protein>
    <submittedName>
        <fullName evidence="7">Magnesium transporter</fullName>
    </submittedName>
</protein>
<evidence type="ECO:0000256" key="3">
    <source>
        <dbReference type="ARBA" id="ARBA00022692"/>
    </source>
</evidence>
<proteinExistence type="inferred from homology"/>
<reference evidence="7 8" key="1">
    <citation type="submission" date="2020-01" db="EMBL/GenBank/DDBJ databases">
        <title>Genomes of bacteria type strains.</title>
        <authorList>
            <person name="Chen J."/>
            <person name="Zhu S."/>
            <person name="Yang J."/>
        </authorList>
    </citation>
    <scope>NUCLEOTIDE SEQUENCE [LARGE SCALE GENOMIC DNA]</scope>
    <source>
        <strain evidence="7 8">DSM 16655</strain>
    </source>
</reference>
<evidence type="ECO:0000313" key="7">
    <source>
        <dbReference type="EMBL" id="MCO6409788.1"/>
    </source>
</evidence>
<dbReference type="SUPFAM" id="SSF144083">
    <property type="entry name" value="Magnesium transport protein CorA, transmembrane region"/>
    <property type="match status" value="1"/>
</dbReference>
<evidence type="ECO:0000256" key="5">
    <source>
        <dbReference type="ARBA" id="ARBA00023136"/>
    </source>
</evidence>
<dbReference type="EMBL" id="JAAAML010000003">
    <property type="protein sequence ID" value="MCO6409788.1"/>
    <property type="molecule type" value="Genomic_DNA"/>
</dbReference>
<comment type="caution">
    <text evidence="7">The sequence shown here is derived from an EMBL/GenBank/DDBJ whole genome shotgun (WGS) entry which is preliminary data.</text>
</comment>
<keyword evidence="8" id="KW-1185">Reference proteome</keyword>
<feature type="transmembrane region" description="Helical" evidence="6">
    <location>
        <begin position="271"/>
        <end position="291"/>
    </location>
</feature>
<dbReference type="Gene3D" id="1.20.58.340">
    <property type="entry name" value="Magnesium transport protein CorA, transmembrane region"/>
    <property type="match status" value="2"/>
</dbReference>
<feature type="transmembrane region" description="Helical" evidence="6">
    <location>
        <begin position="303"/>
        <end position="323"/>
    </location>
</feature>
<comment type="subcellular location">
    <subcellularLocation>
        <location evidence="1">Membrane</location>
        <topology evidence="1">Multi-pass membrane protein</topology>
    </subcellularLocation>
</comment>
<keyword evidence="5 6" id="KW-0472">Membrane</keyword>
<dbReference type="InterPro" id="IPR002523">
    <property type="entry name" value="MgTranspt_CorA/ZnTranspt_ZntB"/>
</dbReference>
<accession>A0ABT1CUB2</accession>
<dbReference type="Gene3D" id="3.30.460.20">
    <property type="entry name" value="CorA soluble domain-like"/>
    <property type="match status" value="1"/>
</dbReference>
<keyword evidence="3 6" id="KW-0812">Transmembrane</keyword>
<keyword evidence="4 6" id="KW-1133">Transmembrane helix</keyword>
<gene>
    <name evidence="7" type="ORF">GTW23_16515</name>
</gene>
<dbReference type="InterPro" id="IPR050829">
    <property type="entry name" value="CorA_MIT"/>
</dbReference>
<evidence type="ECO:0000256" key="6">
    <source>
        <dbReference type="SAM" id="Phobius"/>
    </source>
</evidence>
<dbReference type="InterPro" id="IPR045863">
    <property type="entry name" value="CorA_TM1_TM2"/>
</dbReference>
<evidence type="ECO:0000256" key="2">
    <source>
        <dbReference type="ARBA" id="ARBA00009765"/>
    </source>
</evidence>
<sequence>MIRLYDGQGICLDTPDTDDAALPETVCWIDMLHPVPKEEAQVEALIGVEVPSRDELRDIEPSSRLYIENSAVYLTASVVWKADTDFAEIADIGFVLSGDRLVTIRYAEPKAFTMFAASAHRELAHREIAGAGGHDVMTRLLEAMIDRSAEVLEHRSRRIDALSTEVFSRGAASNPEAVTRDLEATLGIIAGHQRTVAKVRESLMSLARVTSFLQTLPQIMGDKVLKQRCRSMAVDVQSLSEHADFISENIIFLLDASLGLISVQQNQVMKVLSVAAMIFLPPTFIGTVYGMNFQDMPELSQPWAYPVALTMMAVSALGPYLWFKRKGWF</sequence>
<dbReference type="PANTHER" id="PTHR47685">
    <property type="entry name" value="MAGNESIUM TRANSPORT PROTEIN CORA"/>
    <property type="match status" value="1"/>
</dbReference>
<dbReference type="PANTHER" id="PTHR47685:SF1">
    <property type="entry name" value="MAGNESIUM TRANSPORT PROTEIN CORA"/>
    <property type="match status" value="1"/>
</dbReference>
<dbReference type="RefSeq" id="WP_152009447.1">
    <property type="nucleotide sequence ID" value="NZ_JAAAML010000003.1"/>
</dbReference>
<evidence type="ECO:0000256" key="4">
    <source>
        <dbReference type="ARBA" id="ARBA00022989"/>
    </source>
</evidence>
<dbReference type="InterPro" id="IPR045861">
    <property type="entry name" value="CorA_cytoplasmic_dom"/>
</dbReference>
<comment type="similarity">
    <text evidence="2">Belongs to the CorA metal ion transporter (MIT) (TC 1.A.35) family.</text>
</comment>
<dbReference type="Pfam" id="PF01544">
    <property type="entry name" value="CorA"/>
    <property type="match status" value="1"/>
</dbReference>
<organism evidence="7 8">
    <name type="scientific">Hoeflea alexandrii</name>
    <dbReference type="NCBI Taxonomy" id="288436"/>
    <lineage>
        <taxon>Bacteria</taxon>
        <taxon>Pseudomonadati</taxon>
        <taxon>Pseudomonadota</taxon>
        <taxon>Alphaproteobacteria</taxon>
        <taxon>Hyphomicrobiales</taxon>
        <taxon>Rhizobiaceae</taxon>
        <taxon>Hoeflea</taxon>
    </lineage>
</organism>
<dbReference type="SUPFAM" id="SSF143865">
    <property type="entry name" value="CorA soluble domain-like"/>
    <property type="match status" value="1"/>
</dbReference>
<name>A0ABT1CUB2_9HYPH</name>
<evidence type="ECO:0000313" key="8">
    <source>
        <dbReference type="Proteomes" id="UP001320715"/>
    </source>
</evidence>